<sequence>MFKRFNFGFCVEEEVCLRARSNKELSVNGSPGFANSNLQEEQTKQINVKKEKLETS</sequence>
<dbReference type="Proteomes" id="UP000245263">
    <property type="component" value="Chromosome 1"/>
</dbReference>
<accession>A0ABN6KBC7</accession>
<evidence type="ECO:0000313" key="2">
    <source>
        <dbReference type="EMBL" id="BDA77559.1"/>
    </source>
</evidence>
<organism evidence="2 3">
    <name type="scientific">Leptospira kobayashii</name>
    <dbReference type="NCBI Taxonomy" id="1917830"/>
    <lineage>
        <taxon>Bacteria</taxon>
        <taxon>Pseudomonadati</taxon>
        <taxon>Spirochaetota</taxon>
        <taxon>Spirochaetia</taxon>
        <taxon>Leptospirales</taxon>
        <taxon>Leptospiraceae</taxon>
        <taxon>Leptospira</taxon>
    </lineage>
</organism>
<keyword evidence="3" id="KW-1185">Reference proteome</keyword>
<name>A0ABN6KBC7_9LEPT</name>
<evidence type="ECO:0000256" key="1">
    <source>
        <dbReference type="SAM" id="MobiDB-lite"/>
    </source>
</evidence>
<proteinExistence type="predicted"/>
<feature type="region of interest" description="Disordered" evidence="1">
    <location>
        <begin position="25"/>
        <end position="56"/>
    </location>
</feature>
<evidence type="ECO:0000313" key="3">
    <source>
        <dbReference type="Proteomes" id="UP000245263"/>
    </source>
</evidence>
<feature type="compositionally biased region" description="Polar residues" evidence="1">
    <location>
        <begin position="25"/>
        <end position="46"/>
    </location>
</feature>
<dbReference type="EMBL" id="AP025028">
    <property type="protein sequence ID" value="BDA77559.1"/>
    <property type="molecule type" value="Genomic_DNA"/>
</dbReference>
<protein>
    <submittedName>
        <fullName evidence="2">Uncharacterized protein</fullName>
    </submittedName>
</protein>
<gene>
    <name evidence="2" type="ORF">LPTSP3_g04890</name>
</gene>
<reference evidence="2 3" key="1">
    <citation type="submission" date="2021-08" db="EMBL/GenBank/DDBJ databases">
        <title>Complete genome sequence of Leptospira kobayashii strain E30.</title>
        <authorList>
            <person name="Nakao R."/>
            <person name="Nakamura S."/>
            <person name="Masuzawa T."/>
            <person name="Koizumi N."/>
        </authorList>
    </citation>
    <scope>NUCLEOTIDE SEQUENCE [LARGE SCALE GENOMIC DNA]</scope>
    <source>
        <strain evidence="2 3">E30</strain>
    </source>
</reference>